<organism evidence="1 2">
    <name type="scientific">Spiromyces aspiralis</name>
    <dbReference type="NCBI Taxonomy" id="68401"/>
    <lineage>
        <taxon>Eukaryota</taxon>
        <taxon>Fungi</taxon>
        <taxon>Fungi incertae sedis</taxon>
        <taxon>Zoopagomycota</taxon>
        <taxon>Kickxellomycotina</taxon>
        <taxon>Kickxellomycetes</taxon>
        <taxon>Kickxellales</taxon>
        <taxon>Kickxellaceae</taxon>
        <taxon>Spiromyces</taxon>
    </lineage>
</organism>
<dbReference type="EMBL" id="JAMZIH010001092">
    <property type="protein sequence ID" value="KAJ1678516.1"/>
    <property type="molecule type" value="Genomic_DNA"/>
</dbReference>
<dbReference type="Proteomes" id="UP001145114">
    <property type="component" value="Unassembled WGS sequence"/>
</dbReference>
<gene>
    <name evidence="1" type="ORF">EV182_003893</name>
</gene>
<evidence type="ECO:0000313" key="1">
    <source>
        <dbReference type="EMBL" id="KAJ1678516.1"/>
    </source>
</evidence>
<accession>A0ACC1HQG0</accession>
<reference evidence="1" key="1">
    <citation type="submission" date="2022-06" db="EMBL/GenBank/DDBJ databases">
        <title>Phylogenomic reconstructions and comparative analyses of Kickxellomycotina fungi.</title>
        <authorList>
            <person name="Reynolds N.K."/>
            <person name="Stajich J.E."/>
            <person name="Barry K."/>
            <person name="Grigoriev I.V."/>
            <person name="Crous P."/>
            <person name="Smith M.E."/>
        </authorList>
    </citation>
    <scope>NUCLEOTIDE SEQUENCE</scope>
    <source>
        <strain evidence="1">RSA 2271</strain>
    </source>
</reference>
<proteinExistence type="predicted"/>
<evidence type="ECO:0000313" key="2">
    <source>
        <dbReference type="Proteomes" id="UP001145114"/>
    </source>
</evidence>
<keyword evidence="2" id="KW-1185">Reference proteome</keyword>
<name>A0ACC1HQG0_9FUNG</name>
<sequence>MFSMLSRSSEKSPAPDTTNGSSTSNRQSSEKDRAPSVDLGEPTSIPVYTIQHSYDIIPIPEPNDAEKESLAKLRAAVPDLIKDLPAEPNDGRPHFDPEAWLTDDCLWRYLRARKGDLEKTKKALRKSLEWRRTYRPHAISPDDIEEESRTGKLYLNEFDRHGRPLLYMYNHRQNTNDPVQQIKWVVYTTEMAIRHMPPGVERVILMIDASQWSKSHNVAISTAREFLNIFGSHYPERLGKAIVFDPPSMFVWFFRLVSAFIDPVTKSKVAFVDSSARHDTKSHDGPWIDIDDIVPAPVREIGCGGRWNWVYNHSVYWPILKQEYRDFLDHKLPNTSGLVVPPQRNDESVVDTSSSS</sequence>
<comment type="caution">
    <text evidence="1">The sequence shown here is derived from an EMBL/GenBank/DDBJ whole genome shotgun (WGS) entry which is preliminary data.</text>
</comment>
<protein>
    <submittedName>
        <fullName evidence="1">Uncharacterized protein</fullName>
    </submittedName>
</protein>